<dbReference type="EMBL" id="CP015231">
    <property type="protein sequence ID" value="ANP42191.1"/>
    <property type="molecule type" value="Genomic_DNA"/>
</dbReference>
<proteinExistence type="predicted"/>
<dbReference type="Proteomes" id="UP000013243">
    <property type="component" value="Plasmid unnamed1"/>
</dbReference>
<keyword evidence="2" id="KW-0614">Plasmid</keyword>
<dbReference type="AlphaFoldDB" id="A0A1B1A6K1"/>
<dbReference type="RefSeq" id="WP_005613737.1">
    <property type="nucleotide sequence ID" value="NZ_CP015231.1"/>
</dbReference>
<organism evidence="2 3">
    <name type="scientific">Tritonibacter mobilis F1926</name>
    <dbReference type="NCBI Taxonomy" id="1265309"/>
    <lineage>
        <taxon>Bacteria</taxon>
        <taxon>Pseudomonadati</taxon>
        <taxon>Pseudomonadota</taxon>
        <taxon>Alphaproteobacteria</taxon>
        <taxon>Rhodobacterales</taxon>
        <taxon>Paracoccaceae</taxon>
        <taxon>Tritonibacter</taxon>
    </lineage>
</organism>
<feature type="domain" description="DUF4376" evidence="1">
    <location>
        <begin position="63"/>
        <end position="166"/>
    </location>
</feature>
<evidence type="ECO:0000313" key="2">
    <source>
        <dbReference type="EMBL" id="ANP42191.1"/>
    </source>
</evidence>
<evidence type="ECO:0000259" key="1">
    <source>
        <dbReference type="Pfam" id="PF14301"/>
    </source>
</evidence>
<sequence length="179" mass="19114">MKQILFYDPATGRGISTAKGQAAYLPAASTPENPHIETSEVIDNPADWIVANGVVSRAVVVTKQMVDAERDRRIAAGFVFDGKMIDFDAVSKENITGAGAMAGTALAMGAVAGDLYWHGGPEPFSWITADNTKLELDAASMFSMSKTAGNHVTAHFMAGRALKDLPVITSTYADDEYWP</sequence>
<dbReference type="OrthoDB" id="7870359at2"/>
<geneLocation type="plasmid" evidence="2 3">
    <name>unnamed1</name>
</geneLocation>
<name>A0A1B1A6K1_9RHOB</name>
<gene>
    <name evidence="2" type="ORF">K529_015535</name>
</gene>
<protein>
    <recommendedName>
        <fullName evidence="1">DUF4376 domain-containing protein</fullName>
    </recommendedName>
</protein>
<dbReference type="Pfam" id="PF14301">
    <property type="entry name" value="DUF4376"/>
    <property type="match status" value="1"/>
</dbReference>
<dbReference type="InterPro" id="IPR025484">
    <property type="entry name" value="DUF4376"/>
</dbReference>
<dbReference type="GeneID" id="28251276"/>
<reference evidence="2 3" key="1">
    <citation type="journal article" date="2016" name="ISME J.">
        <title>Global occurrence and heterogeneity of the Roseobacter-clade species Ruegeria mobilis.</title>
        <authorList>
            <person name="Sonnenschein E."/>
            <person name="Gram L."/>
        </authorList>
    </citation>
    <scope>NUCLEOTIDE SEQUENCE [LARGE SCALE GENOMIC DNA]</scope>
    <source>
        <strain evidence="2 3">F1926</strain>
        <plasmid evidence="2 3">unnamed1</plasmid>
    </source>
</reference>
<evidence type="ECO:0000313" key="3">
    <source>
        <dbReference type="Proteomes" id="UP000013243"/>
    </source>
</evidence>
<dbReference type="KEGG" id="rmb:K529_015535"/>
<accession>A0A1B1A6K1</accession>